<proteinExistence type="predicted"/>
<protein>
    <submittedName>
        <fullName evidence="1">Uncharacterized protein</fullName>
    </submittedName>
</protein>
<comment type="caution">
    <text evidence="1">The sequence shown here is derived from an EMBL/GenBank/DDBJ whole genome shotgun (WGS) entry which is preliminary data.</text>
</comment>
<keyword evidence="2" id="KW-1185">Reference proteome</keyword>
<evidence type="ECO:0000313" key="2">
    <source>
        <dbReference type="Proteomes" id="UP001144978"/>
    </source>
</evidence>
<accession>A0ACC1Q051</accession>
<dbReference type="Proteomes" id="UP001144978">
    <property type="component" value="Unassembled WGS sequence"/>
</dbReference>
<name>A0ACC1Q051_9APHY</name>
<organism evidence="1 2">
    <name type="scientific">Trametes sanguinea</name>
    <dbReference type="NCBI Taxonomy" id="158606"/>
    <lineage>
        <taxon>Eukaryota</taxon>
        <taxon>Fungi</taxon>
        <taxon>Dikarya</taxon>
        <taxon>Basidiomycota</taxon>
        <taxon>Agaricomycotina</taxon>
        <taxon>Agaricomycetes</taxon>
        <taxon>Polyporales</taxon>
        <taxon>Polyporaceae</taxon>
        <taxon>Trametes</taxon>
    </lineage>
</organism>
<sequence length="393" mass="43444">MADSILPLAHSLAYTNHRLLHRDISAGNVIIRPSLSADVDENGNKEVIWEGVLTDWELAKEIPVRDPSDPEAPKEVPRQPERTGTWQFMSVHYVRDHPKCPVSVADELESFFHVLLFYAVRLLHHNITNVPSFVAEYFDSYAVTGQIKRSCSAKKSTAMDDGVIRVTSQGVPLQFKFADGNPHSDFNDLIGDLLQYFKARYEVLAWESRKPQKKPDPAVPSLSNAPAASAPPKPGPNKKRRRQLVNLAQVGVQSVRQEKGEPSDDTKARAKHLDDHSVFLATLGNAIDPERSRPDRAPVWPVWPETDVVEDRLPDKYDPRILASMFNEMYTASGLAATEEDPAGAPARKKLRTDISEPSKPPRPRKSTRARTVGGSSVGGATGSGKGKARALD</sequence>
<gene>
    <name evidence="1" type="ORF">NUW54_g4647</name>
</gene>
<reference evidence="1" key="1">
    <citation type="submission" date="2022-08" db="EMBL/GenBank/DDBJ databases">
        <title>Genome Sequence of Pycnoporus sanguineus.</title>
        <authorList>
            <person name="Buettner E."/>
        </authorList>
    </citation>
    <scope>NUCLEOTIDE SEQUENCE</scope>
    <source>
        <strain evidence="1">CG-C14</strain>
    </source>
</reference>
<evidence type="ECO:0000313" key="1">
    <source>
        <dbReference type="EMBL" id="KAJ3004790.1"/>
    </source>
</evidence>
<dbReference type="EMBL" id="JANSHE010001075">
    <property type="protein sequence ID" value="KAJ3004790.1"/>
    <property type="molecule type" value="Genomic_DNA"/>
</dbReference>